<proteinExistence type="predicted"/>
<sequence>MLLKEQIISNELEKVFTTKFQILILQLIESYQYVLEMRLLQSLIIN</sequence>
<accession>A0A8S5QL26</accession>
<reference evidence="1" key="1">
    <citation type="journal article" date="2021" name="Proc. Natl. Acad. Sci. U.S.A.">
        <title>A Catalog of Tens of Thousands of Viruses from Human Metagenomes Reveals Hidden Associations with Chronic Diseases.</title>
        <authorList>
            <person name="Tisza M.J."/>
            <person name="Buck C.B."/>
        </authorList>
    </citation>
    <scope>NUCLEOTIDE SEQUENCE</scope>
    <source>
        <strain evidence="1">CtYsL76</strain>
    </source>
</reference>
<protein>
    <submittedName>
        <fullName evidence="1">Uncharacterized protein</fullName>
    </submittedName>
</protein>
<name>A0A8S5QL26_9CAUD</name>
<dbReference type="EMBL" id="BK015689">
    <property type="protein sequence ID" value="DAE19974.1"/>
    <property type="molecule type" value="Genomic_DNA"/>
</dbReference>
<evidence type="ECO:0000313" key="1">
    <source>
        <dbReference type="EMBL" id="DAE19974.1"/>
    </source>
</evidence>
<organism evidence="1">
    <name type="scientific">CrAss-like virus sp. ctYsL76</name>
    <dbReference type="NCBI Taxonomy" id="2826826"/>
    <lineage>
        <taxon>Viruses</taxon>
        <taxon>Duplodnaviria</taxon>
        <taxon>Heunggongvirae</taxon>
        <taxon>Uroviricota</taxon>
        <taxon>Caudoviricetes</taxon>
        <taxon>Crassvirales</taxon>
    </lineage>
</organism>